<dbReference type="InterPro" id="IPR011990">
    <property type="entry name" value="TPR-like_helical_dom_sf"/>
</dbReference>
<dbReference type="PROSITE" id="PS51257">
    <property type="entry name" value="PROKAR_LIPOPROTEIN"/>
    <property type="match status" value="1"/>
</dbReference>
<dbReference type="Gene3D" id="1.10.3780.10">
    <property type="entry name" value="SusD-like"/>
    <property type="match status" value="1"/>
</dbReference>
<dbReference type="Gene3D" id="1.25.40.10">
    <property type="entry name" value="Tetratricopeptide repeat domain"/>
    <property type="match status" value="1"/>
</dbReference>
<dbReference type="CDD" id="cd08977">
    <property type="entry name" value="SusD"/>
    <property type="match status" value="1"/>
</dbReference>
<keyword evidence="5" id="KW-0998">Cell outer membrane</keyword>
<evidence type="ECO:0000256" key="4">
    <source>
        <dbReference type="ARBA" id="ARBA00023136"/>
    </source>
</evidence>
<keyword evidence="8" id="KW-1185">Reference proteome</keyword>
<evidence type="ECO:0000313" key="7">
    <source>
        <dbReference type="EMBL" id="RXG23324.1"/>
    </source>
</evidence>
<feature type="domain" description="RagB/SusD" evidence="6">
    <location>
        <begin position="374"/>
        <end position="541"/>
    </location>
</feature>
<dbReference type="Proteomes" id="UP000289238">
    <property type="component" value="Unassembled WGS sequence"/>
</dbReference>
<reference evidence="7 8" key="1">
    <citation type="submission" date="2018-07" db="EMBL/GenBank/DDBJ databases">
        <title>Leeuwenhoekiella genomics.</title>
        <authorList>
            <person name="Tahon G."/>
            <person name="Willems A."/>
        </authorList>
    </citation>
    <scope>NUCLEOTIDE SEQUENCE [LARGE SCALE GENOMIC DNA]</scope>
    <source>
        <strain evidence="7 8">LMG 22550</strain>
    </source>
</reference>
<evidence type="ECO:0000256" key="5">
    <source>
        <dbReference type="ARBA" id="ARBA00023237"/>
    </source>
</evidence>
<evidence type="ECO:0000313" key="8">
    <source>
        <dbReference type="Proteomes" id="UP000289238"/>
    </source>
</evidence>
<dbReference type="SUPFAM" id="SSF48452">
    <property type="entry name" value="TPR-like"/>
    <property type="match status" value="1"/>
</dbReference>
<evidence type="ECO:0000256" key="2">
    <source>
        <dbReference type="ARBA" id="ARBA00006275"/>
    </source>
</evidence>
<evidence type="ECO:0000256" key="3">
    <source>
        <dbReference type="ARBA" id="ARBA00022729"/>
    </source>
</evidence>
<dbReference type="Gene3D" id="1.25.40.390">
    <property type="match status" value="1"/>
</dbReference>
<protein>
    <submittedName>
        <fullName evidence="7">SusD-like starch-binding protein associating with outer membrane</fullName>
    </submittedName>
</protein>
<dbReference type="Pfam" id="PF07980">
    <property type="entry name" value="SusD_RagB"/>
    <property type="match status" value="1"/>
</dbReference>
<comment type="similarity">
    <text evidence="2">Belongs to the SusD family.</text>
</comment>
<organism evidence="7 8">
    <name type="scientific">Leeuwenhoekiella aequorea</name>
    <dbReference type="NCBI Taxonomy" id="283736"/>
    <lineage>
        <taxon>Bacteria</taxon>
        <taxon>Pseudomonadati</taxon>
        <taxon>Bacteroidota</taxon>
        <taxon>Flavobacteriia</taxon>
        <taxon>Flavobacteriales</taxon>
        <taxon>Flavobacteriaceae</taxon>
        <taxon>Leeuwenhoekiella</taxon>
    </lineage>
</organism>
<evidence type="ECO:0000256" key="1">
    <source>
        <dbReference type="ARBA" id="ARBA00004442"/>
    </source>
</evidence>
<dbReference type="GO" id="GO:0009279">
    <property type="term" value="C:cell outer membrane"/>
    <property type="evidence" value="ECO:0007669"/>
    <property type="project" value="UniProtKB-SubCell"/>
</dbReference>
<dbReference type="InterPro" id="IPR012944">
    <property type="entry name" value="SusD_RagB_dom"/>
</dbReference>
<keyword evidence="4" id="KW-0472">Membrane</keyword>
<accession>A0A4Q0P9D5</accession>
<evidence type="ECO:0000259" key="6">
    <source>
        <dbReference type="Pfam" id="PF07980"/>
    </source>
</evidence>
<sequence>MDFNIKNMLQLRTFVLMLLLGGVFISCESDLDVTPEDDDELLADGFFENEGAYKQALAGVYANLSLTSINDPGGSNIAGLDAGTGQYIRGLFNLQNLSTDEVIWTYENDPGLRGMQRNTWSSDNPLILGVFARASYEIALANEFLRQTTTEALSGRGESEELKATIQTYRAEARVLRALANYHLLDMFGKAPSVTENDAVGFDQVPELVGVDLFNFIESELLAALPDLIAARQNEYARVDQGVANMLLAKLYLNAEVYTGTARYADCITVCETLIGSGYSLTPNYLFNFMADNNTNGAQNEIIFPISNDGTNTQNYGGTTIIIQGEVGVPENNGESLGVNATGFGGLFRVRPEFSRLFTSNPLYRNDSRNTLITADRTEEINNVGNTAEGYIITKFSNRTSTGGFGSDRTFTDTDYPLFRYADVLLMYAEATLRGGGGSTAQALGYINELRERAFGNTSGNITQSQLTLDFILDERSRELYWESHRRQDLIRFGVYSGSSYLWSYKGGPQTGTAIPQFRELFPIPNQSLSSNANLTQNAGY</sequence>
<dbReference type="EMBL" id="QOVM01000002">
    <property type="protein sequence ID" value="RXG23324.1"/>
    <property type="molecule type" value="Genomic_DNA"/>
</dbReference>
<comment type="caution">
    <text evidence="7">The sequence shown here is derived from an EMBL/GenBank/DDBJ whole genome shotgun (WGS) entry which is preliminary data.</text>
</comment>
<comment type="subcellular location">
    <subcellularLocation>
        <location evidence="1">Cell outer membrane</location>
    </subcellularLocation>
</comment>
<gene>
    <name evidence="7" type="ORF">DSM00_937</name>
</gene>
<dbReference type="AlphaFoldDB" id="A0A4Q0P9D5"/>
<proteinExistence type="inferred from homology"/>
<keyword evidence="3" id="KW-0732">Signal</keyword>
<name>A0A4Q0P9D5_9FLAO</name>